<evidence type="ECO:0000313" key="3">
    <source>
        <dbReference type="Proteomes" id="UP000199677"/>
    </source>
</evidence>
<protein>
    <submittedName>
        <fullName evidence="2">Uncharacterized protein</fullName>
    </submittedName>
</protein>
<sequence length="141" mass="15203">MFRELAAGKLDALVDTRPGVDNAVTGIAMLKSRPFLLLVALPLVLALLLGGAIFGGQAMSDSNVDGDIQRALSQELNASSEIELSKLQKVQYGYTICGLYRTASSERGYASFMYDTQSDDVVLDITSPRYQSRCSLSVACQ</sequence>
<reference evidence="3" key="1">
    <citation type="submission" date="2016-10" db="EMBL/GenBank/DDBJ databases">
        <authorList>
            <person name="Varghese N."/>
            <person name="Submissions S."/>
        </authorList>
    </citation>
    <scope>NUCLEOTIDE SEQUENCE [LARGE SCALE GENOMIC DNA]</scope>
    <source>
        <strain evidence="3">CGMCC 1.6494</strain>
    </source>
</reference>
<feature type="transmembrane region" description="Helical" evidence="1">
    <location>
        <begin position="35"/>
        <end position="54"/>
    </location>
</feature>
<keyword evidence="1" id="KW-0472">Membrane</keyword>
<evidence type="ECO:0000313" key="2">
    <source>
        <dbReference type="EMBL" id="SDO02208.1"/>
    </source>
</evidence>
<proteinExistence type="predicted"/>
<dbReference type="RefSeq" id="WP_244511315.1">
    <property type="nucleotide sequence ID" value="NZ_FNII01000011.1"/>
</dbReference>
<gene>
    <name evidence="2" type="ORF">SAMN04487951_111104</name>
</gene>
<name>A0A1H0G5P2_9GAMM</name>
<keyword evidence="1" id="KW-0812">Transmembrane</keyword>
<accession>A0A1H0G5P2</accession>
<evidence type="ECO:0000256" key="1">
    <source>
        <dbReference type="SAM" id="Phobius"/>
    </source>
</evidence>
<keyword evidence="3" id="KW-1185">Reference proteome</keyword>
<dbReference type="Proteomes" id="UP000199677">
    <property type="component" value="Unassembled WGS sequence"/>
</dbReference>
<dbReference type="STRING" id="416873.SAMN04487951_111104"/>
<dbReference type="EMBL" id="FNII01000011">
    <property type="protein sequence ID" value="SDO02208.1"/>
    <property type="molecule type" value="Genomic_DNA"/>
</dbReference>
<dbReference type="AlphaFoldDB" id="A0A1H0G5P2"/>
<organism evidence="2 3">
    <name type="scientific">Vreelandella arcis</name>
    <dbReference type="NCBI Taxonomy" id="416873"/>
    <lineage>
        <taxon>Bacteria</taxon>
        <taxon>Pseudomonadati</taxon>
        <taxon>Pseudomonadota</taxon>
        <taxon>Gammaproteobacteria</taxon>
        <taxon>Oceanospirillales</taxon>
        <taxon>Halomonadaceae</taxon>
        <taxon>Vreelandella</taxon>
    </lineage>
</organism>
<keyword evidence="1" id="KW-1133">Transmembrane helix</keyword>